<reference evidence="3 4" key="1">
    <citation type="submission" date="2016-11" db="EMBL/GenBank/DDBJ databases">
        <authorList>
            <person name="Jaros S."/>
            <person name="Januszkiewicz K."/>
            <person name="Wedrychowicz H."/>
        </authorList>
    </citation>
    <scope>NUCLEOTIDE SEQUENCE [LARGE SCALE GENOMIC DNA]</scope>
    <source>
        <strain evidence="3 4">DSM 24574</strain>
    </source>
</reference>
<organism evidence="3 4">
    <name type="scientific">Chryseolinea serpens</name>
    <dbReference type="NCBI Taxonomy" id="947013"/>
    <lineage>
        <taxon>Bacteria</taxon>
        <taxon>Pseudomonadati</taxon>
        <taxon>Bacteroidota</taxon>
        <taxon>Cytophagia</taxon>
        <taxon>Cytophagales</taxon>
        <taxon>Fulvivirgaceae</taxon>
        <taxon>Chryseolinea</taxon>
    </lineage>
</organism>
<feature type="domain" description="AB hydrolase-1" evidence="2">
    <location>
        <begin position="43"/>
        <end position="270"/>
    </location>
</feature>
<dbReference type="InterPro" id="IPR029058">
    <property type="entry name" value="AB_hydrolase_fold"/>
</dbReference>
<accession>A0A1M5R4Q3</accession>
<evidence type="ECO:0000313" key="4">
    <source>
        <dbReference type="Proteomes" id="UP000184212"/>
    </source>
</evidence>
<dbReference type="Gene3D" id="3.40.50.1820">
    <property type="entry name" value="alpha/beta hydrolase"/>
    <property type="match status" value="1"/>
</dbReference>
<dbReference type="Pfam" id="PF12697">
    <property type="entry name" value="Abhydrolase_6"/>
    <property type="match status" value="1"/>
</dbReference>
<keyword evidence="1" id="KW-0732">Signal</keyword>
<dbReference type="RefSeq" id="WP_245804108.1">
    <property type="nucleotide sequence ID" value="NZ_FQWQ01000002.1"/>
</dbReference>
<name>A0A1M5R4Q3_9BACT</name>
<dbReference type="STRING" id="947013.SAMN04488109_3184"/>
<dbReference type="InterPro" id="IPR052897">
    <property type="entry name" value="Sec-Metab_Biosynth_Hydrolase"/>
</dbReference>
<feature type="signal peptide" evidence="1">
    <location>
        <begin position="1"/>
        <end position="27"/>
    </location>
</feature>
<dbReference type="PANTHER" id="PTHR37017:SF11">
    <property type="entry name" value="ESTERASE_LIPASE_THIOESTERASE DOMAIN-CONTAINING PROTEIN"/>
    <property type="match status" value="1"/>
</dbReference>
<evidence type="ECO:0000256" key="1">
    <source>
        <dbReference type="SAM" id="SignalP"/>
    </source>
</evidence>
<dbReference type="SUPFAM" id="SSF53474">
    <property type="entry name" value="alpha/beta-Hydrolases"/>
    <property type="match status" value="1"/>
</dbReference>
<proteinExistence type="predicted"/>
<dbReference type="Proteomes" id="UP000184212">
    <property type="component" value="Unassembled WGS sequence"/>
</dbReference>
<protein>
    <submittedName>
        <fullName evidence="3">Pimeloyl-ACP methyl ester carboxylesterase</fullName>
    </submittedName>
</protein>
<sequence>MNNQNSKMMEKTILALLSAAFTLSAFATYTGDEDNTAVTNTYVLVHGAWQAPYVWDAVRADLVSKGNEVIIVQLPGHGDDNTPPLNLTLDVYSNKVIDAVSQVKGKVILVGHSMGGMVVTNVAEKIPARISKLVYIGAFLPASGQALTDLAYSDPNSQLGPALVPSADKLTLDVLKDKVTDLFIGDGSPADKKRVIENYRAEPAIPFSNKVSLTDDHFGTVSKVYIKTLNDVVISPGLQDRMIAGAGIKTVYQLKTSHSPFLAKPHEVSDLLLKIGR</sequence>
<dbReference type="AlphaFoldDB" id="A0A1M5R4Q3"/>
<gene>
    <name evidence="3" type="ORF">SAMN04488109_3184</name>
</gene>
<feature type="chain" id="PRO_5011957378" evidence="1">
    <location>
        <begin position="28"/>
        <end position="277"/>
    </location>
</feature>
<evidence type="ECO:0000259" key="2">
    <source>
        <dbReference type="Pfam" id="PF12697"/>
    </source>
</evidence>
<dbReference type="EMBL" id="FQWQ01000002">
    <property type="protein sequence ID" value="SHH21148.1"/>
    <property type="molecule type" value="Genomic_DNA"/>
</dbReference>
<evidence type="ECO:0000313" key="3">
    <source>
        <dbReference type="EMBL" id="SHH21148.1"/>
    </source>
</evidence>
<dbReference type="PRINTS" id="PR00111">
    <property type="entry name" value="ABHYDROLASE"/>
</dbReference>
<dbReference type="InterPro" id="IPR000073">
    <property type="entry name" value="AB_hydrolase_1"/>
</dbReference>
<dbReference type="PANTHER" id="PTHR37017">
    <property type="entry name" value="AB HYDROLASE-1 DOMAIN-CONTAINING PROTEIN-RELATED"/>
    <property type="match status" value="1"/>
</dbReference>
<keyword evidence="4" id="KW-1185">Reference proteome</keyword>